<dbReference type="InterPro" id="IPR050624">
    <property type="entry name" value="HTH-type_Tx_Regulator"/>
</dbReference>
<evidence type="ECO:0000259" key="3">
    <source>
        <dbReference type="PROSITE" id="PS50977"/>
    </source>
</evidence>
<dbReference type="GO" id="GO:0003677">
    <property type="term" value="F:DNA binding"/>
    <property type="evidence" value="ECO:0007669"/>
    <property type="project" value="UniProtKB-UniRule"/>
</dbReference>
<feature type="domain" description="HTH tetR-type" evidence="3">
    <location>
        <begin position="3"/>
        <end position="63"/>
    </location>
</feature>
<dbReference type="Gene3D" id="1.10.357.10">
    <property type="entry name" value="Tetracycline Repressor, domain 2"/>
    <property type="match status" value="1"/>
</dbReference>
<comment type="caution">
    <text evidence="4">The sequence shown here is derived from an EMBL/GenBank/DDBJ whole genome shotgun (WGS) entry which is preliminary data.</text>
</comment>
<reference evidence="4 5" key="1">
    <citation type="submission" date="2018-03" db="EMBL/GenBank/DDBJ databases">
        <title>Genome sequence of Clostridium vincentii DSM 10228.</title>
        <authorList>
            <person name="Poehlein A."/>
            <person name="Daniel R."/>
        </authorList>
    </citation>
    <scope>NUCLEOTIDE SEQUENCE [LARGE SCALE GENOMIC DNA]</scope>
    <source>
        <strain evidence="4 5">DSM 10228</strain>
    </source>
</reference>
<dbReference type="SUPFAM" id="SSF46689">
    <property type="entry name" value="Homeodomain-like"/>
    <property type="match status" value="1"/>
</dbReference>
<accession>A0A2T0BCF0</accession>
<name>A0A2T0BCF0_9CLOT</name>
<evidence type="ECO:0000256" key="1">
    <source>
        <dbReference type="ARBA" id="ARBA00023125"/>
    </source>
</evidence>
<sequence>MIQKTKESLATSLKKIMAKKPLTKITINDLVVDCGVNRQTFYYHFQDIYDLLGWIYKTEAVGSISDYKTYETWQQGFLKIFQYVKTNKSFCMNTFNSMGRDHLEYFLHHEIFNLLINVVDEVSNSSSLSSKEKEFISNFYTFAFIGILTSWMKDGMTDSPENIIEKVERLVNGDIEKMINKTTQLHLPN</sequence>
<dbReference type="AlphaFoldDB" id="A0A2T0BCF0"/>
<protein>
    <submittedName>
        <fullName evidence="4">HTH-type dhaKLM operon transcriptional activator DhaS</fullName>
    </submittedName>
</protein>
<organism evidence="4 5">
    <name type="scientific">Clostridium vincentii</name>
    <dbReference type="NCBI Taxonomy" id="52704"/>
    <lineage>
        <taxon>Bacteria</taxon>
        <taxon>Bacillati</taxon>
        <taxon>Bacillota</taxon>
        <taxon>Clostridia</taxon>
        <taxon>Eubacteriales</taxon>
        <taxon>Clostridiaceae</taxon>
        <taxon>Clostridium</taxon>
    </lineage>
</organism>
<dbReference type="PANTHER" id="PTHR43479:SF7">
    <property type="entry name" value="TETR-FAMILY TRANSCRIPTIONAL REGULATOR"/>
    <property type="match status" value="1"/>
</dbReference>
<evidence type="ECO:0000313" key="4">
    <source>
        <dbReference type="EMBL" id="PRR81569.1"/>
    </source>
</evidence>
<evidence type="ECO:0000256" key="2">
    <source>
        <dbReference type="PROSITE-ProRule" id="PRU00335"/>
    </source>
</evidence>
<dbReference type="PROSITE" id="PS50977">
    <property type="entry name" value="HTH_TETR_2"/>
    <property type="match status" value="1"/>
</dbReference>
<dbReference type="InterPro" id="IPR009057">
    <property type="entry name" value="Homeodomain-like_sf"/>
</dbReference>
<dbReference type="PANTHER" id="PTHR43479">
    <property type="entry name" value="ACREF/ENVCD OPERON REPRESSOR-RELATED"/>
    <property type="match status" value="1"/>
</dbReference>
<dbReference type="Pfam" id="PF14278">
    <property type="entry name" value="TetR_C_8"/>
    <property type="match status" value="1"/>
</dbReference>
<gene>
    <name evidence="4" type="primary">dhaS_3</name>
    <name evidence="4" type="ORF">CLVI_24070</name>
</gene>
<dbReference type="EMBL" id="PVXQ01000027">
    <property type="protein sequence ID" value="PRR81569.1"/>
    <property type="molecule type" value="Genomic_DNA"/>
</dbReference>
<dbReference type="Proteomes" id="UP000239471">
    <property type="component" value="Unassembled WGS sequence"/>
</dbReference>
<evidence type="ECO:0000313" key="5">
    <source>
        <dbReference type="Proteomes" id="UP000239471"/>
    </source>
</evidence>
<dbReference type="InterPro" id="IPR001647">
    <property type="entry name" value="HTH_TetR"/>
</dbReference>
<keyword evidence="5" id="KW-1185">Reference proteome</keyword>
<dbReference type="InterPro" id="IPR039532">
    <property type="entry name" value="TetR_C_Firmicutes"/>
</dbReference>
<feature type="DNA-binding region" description="H-T-H motif" evidence="2">
    <location>
        <begin position="26"/>
        <end position="45"/>
    </location>
</feature>
<keyword evidence="1 2" id="KW-0238">DNA-binding</keyword>
<dbReference type="RefSeq" id="WP_106060345.1">
    <property type="nucleotide sequence ID" value="NZ_PVXQ01000027.1"/>
</dbReference>
<dbReference type="OrthoDB" id="9810250at2"/>
<proteinExistence type="predicted"/>